<name>N6Z4K4_THAL4</name>
<keyword evidence="1" id="KW-0732">Signal</keyword>
<protein>
    <submittedName>
        <fullName evidence="2">Uncharacterized protein</fullName>
    </submittedName>
</protein>
<keyword evidence="3" id="KW-1185">Reference proteome</keyword>
<dbReference type="EMBL" id="AMXE01000013">
    <property type="protein sequence ID" value="ENO89507.1"/>
    <property type="molecule type" value="Genomic_DNA"/>
</dbReference>
<accession>N6Z4K4</accession>
<dbReference type="AlphaFoldDB" id="N6Z4K4"/>
<dbReference type="OrthoDB" id="9181756at2"/>
<dbReference type="RefSeq" id="WP_004335243.1">
    <property type="nucleotide sequence ID" value="NZ_AMXE01000013.1"/>
</dbReference>
<feature type="signal peptide" evidence="1">
    <location>
        <begin position="1"/>
        <end position="26"/>
    </location>
</feature>
<comment type="caution">
    <text evidence="2">The sequence shown here is derived from an EMBL/GenBank/DDBJ whole genome shotgun (WGS) entry which is preliminary data.</text>
</comment>
<organism evidence="2 3">
    <name type="scientific">Thauera linaloolentis (strain DSM 12138 / JCM 21573 / CCUG 41526 / CIP 105981 / IAM 15112 / NBRC 102519 / 47Lol)</name>
    <dbReference type="NCBI Taxonomy" id="1123367"/>
    <lineage>
        <taxon>Bacteria</taxon>
        <taxon>Pseudomonadati</taxon>
        <taxon>Pseudomonadota</taxon>
        <taxon>Betaproteobacteria</taxon>
        <taxon>Rhodocyclales</taxon>
        <taxon>Zoogloeaceae</taxon>
        <taxon>Thauera</taxon>
    </lineage>
</organism>
<feature type="chain" id="PRO_5004128851" evidence="1">
    <location>
        <begin position="27"/>
        <end position="106"/>
    </location>
</feature>
<evidence type="ECO:0000313" key="2">
    <source>
        <dbReference type="EMBL" id="ENO89507.1"/>
    </source>
</evidence>
<sequence>MSLIPVNRLCMFILLLGMICPGVADAQSRSQSLYASCMNDARKLNADCRKSNTSRVCNSNYRRNQDTCWKSFMNHGSRDAYYGGNPPRYEPVPIPRRPTYLLPGSR</sequence>
<evidence type="ECO:0000256" key="1">
    <source>
        <dbReference type="SAM" id="SignalP"/>
    </source>
</evidence>
<dbReference type="Proteomes" id="UP000013232">
    <property type="component" value="Unassembled WGS sequence"/>
</dbReference>
<reference evidence="2 3" key="1">
    <citation type="submission" date="2012-09" db="EMBL/GenBank/DDBJ databases">
        <title>Draft Genome Sequences of 6 Strains from Genus Thauera.</title>
        <authorList>
            <person name="Liu B."/>
            <person name="Shapleigh J.P."/>
            <person name="Frostegard A.H."/>
        </authorList>
    </citation>
    <scope>NUCLEOTIDE SEQUENCE [LARGE SCALE GENOMIC DNA]</scope>
    <source>
        <strain evidence="3">47Lol / DSM 12138</strain>
    </source>
</reference>
<gene>
    <name evidence="2" type="ORF">C666_05625</name>
</gene>
<proteinExistence type="predicted"/>
<evidence type="ECO:0000313" key="3">
    <source>
        <dbReference type="Proteomes" id="UP000013232"/>
    </source>
</evidence>